<gene>
    <name evidence="1" type="ORF">SDRG_05651</name>
</gene>
<dbReference type="InParanoid" id="T0QFU3"/>
<dbReference type="AlphaFoldDB" id="T0QFU3"/>
<dbReference type="OrthoDB" id="77001at2759"/>
<evidence type="ECO:0000313" key="2">
    <source>
        <dbReference type="Proteomes" id="UP000030762"/>
    </source>
</evidence>
<name>T0QFU3_SAPDV</name>
<reference evidence="1 2" key="1">
    <citation type="submission" date="2012-04" db="EMBL/GenBank/DDBJ databases">
        <title>The Genome Sequence of Saprolegnia declina VS20.</title>
        <authorList>
            <consortium name="The Broad Institute Genome Sequencing Platform"/>
            <person name="Russ C."/>
            <person name="Nusbaum C."/>
            <person name="Tyler B."/>
            <person name="van West P."/>
            <person name="Dieguez-Uribeondo J."/>
            <person name="de Bruijn I."/>
            <person name="Tripathy S."/>
            <person name="Jiang R."/>
            <person name="Young S.K."/>
            <person name="Zeng Q."/>
            <person name="Gargeya S."/>
            <person name="Fitzgerald M."/>
            <person name="Haas B."/>
            <person name="Abouelleil A."/>
            <person name="Alvarado L."/>
            <person name="Arachchi H.M."/>
            <person name="Berlin A."/>
            <person name="Chapman S.B."/>
            <person name="Goldberg J."/>
            <person name="Griggs A."/>
            <person name="Gujja S."/>
            <person name="Hansen M."/>
            <person name="Howarth C."/>
            <person name="Imamovic A."/>
            <person name="Larimer J."/>
            <person name="McCowen C."/>
            <person name="Montmayeur A."/>
            <person name="Murphy C."/>
            <person name="Neiman D."/>
            <person name="Pearson M."/>
            <person name="Priest M."/>
            <person name="Roberts A."/>
            <person name="Saif S."/>
            <person name="Shea T."/>
            <person name="Sisk P."/>
            <person name="Sykes S."/>
            <person name="Wortman J."/>
            <person name="Nusbaum C."/>
            <person name="Birren B."/>
        </authorList>
    </citation>
    <scope>NUCLEOTIDE SEQUENCE [LARGE SCALE GENOMIC DNA]</scope>
    <source>
        <strain evidence="1 2">VS20</strain>
    </source>
</reference>
<dbReference type="GeneID" id="19946378"/>
<dbReference type="EMBL" id="JH767146">
    <property type="protein sequence ID" value="EQC36819.1"/>
    <property type="molecule type" value="Genomic_DNA"/>
</dbReference>
<proteinExistence type="predicted"/>
<keyword evidence="2" id="KW-1185">Reference proteome</keyword>
<accession>T0QFU3</accession>
<evidence type="ECO:0000313" key="1">
    <source>
        <dbReference type="EMBL" id="EQC36819.1"/>
    </source>
</evidence>
<dbReference type="VEuPathDB" id="FungiDB:SDRG_05651"/>
<dbReference type="RefSeq" id="XP_008609600.1">
    <property type="nucleotide sequence ID" value="XM_008611378.1"/>
</dbReference>
<protein>
    <submittedName>
        <fullName evidence="1">Uncharacterized protein</fullName>
    </submittedName>
</protein>
<dbReference type="OMA" id="YAATNEW"/>
<sequence>MLSRVSRRVLARAVRPALVTSVDVDPIEGTLATPLRLFAFRHNAIVQKPPELHADGPLERLQALRIQLHRAFCDEQLQDTIAHASDLSSDGLVALLEPEVALPAGEVRQAYEFDRSAGIPNSSFAQLGQHLYTATNEAALRSEWQHDARAFHAVAITCAC</sequence>
<dbReference type="Proteomes" id="UP000030762">
    <property type="component" value="Unassembled WGS sequence"/>
</dbReference>
<organism evidence="1 2">
    <name type="scientific">Saprolegnia diclina (strain VS20)</name>
    <dbReference type="NCBI Taxonomy" id="1156394"/>
    <lineage>
        <taxon>Eukaryota</taxon>
        <taxon>Sar</taxon>
        <taxon>Stramenopiles</taxon>
        <taxon>Oomycota</taxon>
        <taxon>Saprolegniomycetes</taxon>
        <taxon>Saprolegniales</taxon>
        <taxon>Saprolegniaceae</taxon>
        <taxon>Saprolegnia</taxon>
    </lineage>
</organism>